<reference evidence="2" key="1">
    <citation type="submission" date="2016-10" db="EMBL/GenBank/DDBJ databases">
        <authorList>
            <person name="Varghese N."/>
        </authorList>
    </citation>
    <scope>NUCLEOTIDE SEQUENCE [LARGE SCALE GENOMIC DNA]</scope>
    <source>
        <strain evidence="2">DSM 18820</strain>
    </source>
</reference>
<accession>A0A1I7H7U7</accession>
<dbReference type="AlphaFoldDB" id="A0A1I7H7U7"/>
<dbReference type="EMBL" id="FPCA01000001">
    <property type="protein sequence ID" value="SFU56556.1"/>
    <property type="molecule type" value="Genomic_DNA"/>
</dbReference>
<name>A0A1I7H7U7_9BACT</name>
<dbReference type="SUPFAM" id="SSF81301">
    <property type="entry name" value="Nucleotidyltransferase"/>
    <property type="match status" value="1"/>
</dbReference>
<keyword evidence="2" id="KW-1185">Reference proteome</keyword>
<organism evidence="1 2">
    <name type="scientific">Pontibacter akesuensis</name>
    <dbReference type="NCBI Taxonomy" id="388950"/>
    <lineage>
        <taxon>Bacteria</taxon>
        <taxon>Pseudomonadati</taxon>
        <taxon>Bacteroidota</taxon>
        <taxon>Cytophagia</taxon>
        <taxon>Cytophagales</taxon>
        <taxon>Hymenobacteraceae</taxon>
        <taxon>Pontibacter</taxon>
    </lineage>
</organism>
<dbReference type="InterPro" id="IPR043519">
    <property type="entry name" value="NT_sf"/>
</dbReference>
<dbReference type="Gene3D" id="3.30.460.40">
    <property type="match status" value="1"/>
</dbReference>
<evidence type="ECO:0008006" key="3">
    <source>
        <dbReference type="Google" id="ProtNLM"/>
    </source>
</evidence>
<gene>
    <name evidence="1" type="ORF">SAMN04487941_1574</name>
</gene>
<evidence type="ECO:0000313" key="1">
    <source>
        <dbReference type="EMBL" id="SFU56556.1"/>
    </source>
</evidence>
<evidence type="ECO:0000313" key="2">
    <source>
        <dbReference type="Proteomes" id="UP000182491"/>
    </source>
</evidence>
<proteinExistence type="predicted"/>
<sequence length="249" mass="28206">MLKTAPCVDKKLQITYFCTRQPIRLAWHTFSLLFRKAIIYHHSEFSLTHKASPPLPLPASRAVSKKKLSDSNNDLTYWLCQPTEARLKAVEALRYQYSLLVQMELTHDFQEFVQKLNARGAEYIIAGGFAVAVYGYPRYTGDIDIWINPTSENAGKVLQVLQDMGYSDKEVNLEDLTTTDVVVQLGFPPNRIDLATGLTGITFDACWKNRATMPFGGEMANFISLKDLKKNKKATARQQDLLDLQNLPE</sequence>
<protein>
    <recommendedName>
        <fullName evidence="3">Nucleotidyl transferase AbiEii toxin, Type IV TA system</fullName>
    </recommendedName>
</protein>
<dbReference type="Proteomes" id="UP000182491">
    <property type="component" value="Unassembled WGS sequence"/>
</dbReference>